<evidence type="ECO:0000313" key="2">
    <source>
        <dbReference type="Proteomes" id="UP000287651"/>
    </source>
</evidence>
<dbReference type="Proteomes" id="UP000287651">
    <property type="component" value="Unassembled WGS sequence"/>
</dbReference>
<accession>A0A426Y8A3</accession>
<proteinExistence type="predicted"/>
<evidence type="ECO:0000313" key="1">
    <source>
        <dbReference type="EMBL" id="RRT47938.1"/>
    </source>
</evidence>
<reference evidence="1 2" key="1">
    <citation type="journal article" date="2014" name="Agronomy (Basel)">
        <title>A Draft Genome Sequence for Ensete ventricosum, the Drought-Tolerant Tree Against Hunger.</title>
        <authorList>
            <person name="Harrison J."/>
            <person name="Moore K.A."/>
            <person name="Paszkiewicz K."/>
            <person name="Jones T."/>
            <person name="Grant M."/>
            <person name="Ambacheew D."/>
            <person name="Muzemil S."/>
            <person name="Studholme D.J."/>
        </authorList>
    </citation>
    <scope>NUCLEOTIDE SEQUENCE [LARGE SCALE GENOMIC DNA]</scope>
</reference>
<protein>
    <submittedName>
        <fullName evidence="1">Uncharacterized protein</fullName>
    </submittedName>
</protein>
<comment type="caution">
    <text evidence="1">The sequence shown here is derived from an EMBL/GenBank/DDBJ whole genome shotgun (WGS) entry which is preliminary data.</text>
</comment>
<dbReference type="EMBL" id="AMZH03014259">
    <property type="protein sequence ID" value="RRT47938.1"/>
    <property type="molecule type" value="Genomic_DNA"/>
</dbReference>
<sequence length="104" mass="11841">MWYSRLKSASISSFDQLAREFELNFLAIEKQIDIIVGGSPTRGDSSSARKAYAWAMVEKRPKYHQDPQITFRPEGEEYPDHDDALVISVLWSSQCSLQMPRSSG</sequence>
<gene>
    <name evidence="1" type="ORF">B296_00044090</name>
</gene>
<organism evidence="1 2">
    <name type="scientific">Ensete ventricosum</name>
    <name type="common">Abyssinian banana</name>
    <name type="synonym">Musa ensete</name>
    <dbReference type="NCBI Taxonomy" id="4639"/>
    <lineage>
        <taxon>Eukaryota</taxon>
        <taxon>Viridiplantae</taxon>
        <taxon>Streptophyta</taxon>
        <taxon>Embryophyta</taxon>
        <taxon>Tracheophyta</taxon>
        <taxon>Spermatophyta</taxon>
        <taxon>Magnoliopsida</taxon>
        <taxon>Liliopsida</taxon>
        <taxon>Zingiberales</taxon>
        <taxon>Musaceae</taxon>
        <taxon>Ensete</taxon>
    </lineage>
</organism>
<dbReference type="AlphaFoldDB" id="A0A426Y8A3"/>
<name>A0A426Y8A3_ENSVE</name>